<protein>
    <submittedName>
        <fullName evidence="3">Elongation factor 1-alpha</fullName>
    </submittedName>
</protein>
<dbReference type="PANTHER" id="PTHR23115">
    <property type="entry name" value="TRANSLATION FACTOR"/>
    <property type="match status" value="1"/>
</dbReference>
<name>A0A2G2XMM5_CAPBA</name>
<evidence type="ECO:0000256" key="2">
    <source>
        <dbReference type="ARBA" id="ARBA00023134"/>
    </source>
</evidence>
<dbReference type="Gene3D" id="3.40.50.300">
    <property type="entry name" value="P-loop containing nucleotide triphosphate hydrolases"/>
    <property type="match status" value="1"/>
</dbReference>
<dbReference type="EMBL" id="MLFT02000001">
    <property type="protein sequence ID" value="PHT58746.1"/>
    <property type="molecule type" value="Genomic_DNA"/>
</dbReference>
<dbReference type="Gene3D" id="2.40.30.10">
    <property type="entry name" value="Translation factors"/>
    <property type="match status" value="1"/>
</dbReference>
<dbReference type="GO" id="GO:0005525">
    <property type="term" value="F:GTP binding"/>
    <property type="evidence" value="ECO:0007669"/>
    <property type="project" value="UniProtKB-KW"/>
</dbReference>
<dbReference type="STRING" id="33114.A0A2G2XMM5"/>
<keyword evidence="3" id="KW-0251">Elongation factor</keyword>
<evidence type="ECO:0000313" key="3">
    <source>
        <dbReference type="EMBL" id="PHT58746.1"/>
    </source>
</evidence>
<keyword evidence="1" id="KW-0547">Nucleotide-binding</keyword>
<dbReference type="SUPFAM" id="SSF50447">
    <property type="entry name" value="Translation proteins"/>
    <property type="match status" value="1"/>
</dbReference>
<proteinExistence type="predicted"/>
<dbReference type="InterPro" id="IPR050100">
    <property type="entry name" value="TRAFAC_GTPase_members"/>
</dbReference>
<dbReference type="OrthoDB" id="5570111at2759"/>
<organism evidence="3 4">
    <name type="scientific">Capsicum baccatum</name>
    <name type="common">Peruvian pepper</name>
    <dbReference type="NCBI Taxonomy" id="33114"/>
    <lineage>
        <taxon>Eukaryota</taxon>
        <taxon>Viridiplantae</taxon>
        <taxon>Streptophyta</taxon>
        <taxon>Embryophyta</taxon>
        <taxon>Tracheophyta</taxon>
        <taxon>Spermatophyta</taxon>
        <taxon>Magnoliopsida</taxon>
        <taxon>eudicotyledons</taxon>
        <taxon>Gunneridae</taxon>
        <taxon>Pentapetalae</taxon>
        <taxon>asterids</taxon>
        <taxon>lamiids</taxon>
        <taxon>Solanales</taxon>
        <taxon>Solanaceae</taxon>
        <taxon>Solanoideae</taxon>
        <taxon>Capsiceae</taxon>
        <taxon>Capsicum</taxon>
    </lineage>
</organism>
<dbReference type="AlphaFoldDB" id="A0A2G2XMM5"/>
<keyword evidence="2" id="KW-0342">GTP-binding</keyword>
<reference evidence="4" key="2">
    <citation type="journal article" date="2017" name="J. Anim. Genet.">
        <title>Multiple reference genome sequences of hot pepper reveal the massive evolution of plant disease resistance genes by retroduplication.</title>
        <authorList>
            <person name="Kim S."/>
            <person name="Park J."/>
            <person name="Yeom S.-I."/>
            <person name="Kim Y.-M."/>
            <person name="Seo E."/>
            <person name="Kim K.-T."/>
            <person name="Kim M.-S."/>
            <person name="Lee J.M."/>
            <person name="Cheong K."/>
            <person name="Shin H.-S."/>
            <person name="Kim S.-B."/>
            <person name="Han K."/>
            <person name="Lee J."/>
            <person name="Park M."/>
            <person name="Lee H.-A."/>
            <person name="Lee H.-Y."/>
            <person name="Lee Y."/>
            <person name="Oh S."/>
            <person name="Lee J.H."/>
            <person name="Choi E."/>
            <person name="Choi E."/>
            <person name="Lee S.E."/>
            <person name="Jeon J."/>
            <person name="Kim H."/>
            <person name="Choi G."/>
            <person name="Song H."/>
            <person name="Lee J."/>
            <person name="Lee S.-C."/>
            <person name="Kwon J.-K."/>
            <person name="Lee H.-Y."/>
            <person name="Koo N."/>
            <person name="Hong Y."/>
            <person name="Kim R.W."/>
            <person name="Kang W.-H."/>
            <person name="Huh J.H."/>
            <person name="Kang B.-C."/>
            <person name="Yang T.-J."/>
            <person name="Lee Y.-H."/>
            <person name="Bennetzen J.L."/>
            <person name="Choi D."/>
        </authorList>
    </citation>
    <scope>NUCLEOTIDE SEQUENCE [LARGE SCALE GENOMIC DNA]</scope>
    <source>
        <strain evidence="4">cv. PBC81</strain>
    </source>
</reference>
<evidence type="ECO:0000256" key="1">
    <source>
        <dbReference type="ARBA" id="ARBA00022741"/>
    </source>
</evidence>
<accession>A0A2G2XMM5</accession>
<keyword evidence="4" id="KW-1185">Reference proteome</keyword>
<reference evidence="3 4" key="1">
    <citation type="journal article" date="2017" name="Genome Biol.">
        <title>New reference genome sequences of hot pepper reveal the massive evolution of plant disease-resistance genes by retroduplication.</title>
        <authorList>
            <person name="Kim S."/>
            <person name="Park J."/>
            <person name="Yeom S.I."/>
            <person name="Kim Y.M."/>
            <person name="Seo E."/>
            <person name="Kim K.T."/>
            <person name="Kim M.S."/>
            <person name="Lee J.M."/>
            <person name="Cheong K."/>
            <person name="Shin H.S."/>
            <person name="Kim S.B."/>
            <person name="Han K."/>
            <person name="Lee J."/>
            <person name="Park M."/>
            <person name="Lee H.A."/>
            <person name="Lee H.Y."/>
            <person name="Lee Y."/>
            <person name="Oh S."/>
            <person name="Lee J.H."/>
            <person name="Choi E."/>
            <person name="Choi E."/>
            <person name="Lee S.E."/>
            <person name="Jeon J."/>
            <person name="Kim H."/>
            <person name="Choi G."/>
            <person name="Song H."/>
            <person name="Lee J."/>
            <person name="Lee S.C."/>
            <person name="Kwon J.K."/>
            <person name="Lee H.Y."/>
            <person name="Koo N."/>
            <person name="Hong Y."/>
            <person name="Kim R.W."/>
            <person name="Kang W.H."/>
            <person name="Huh J.H."/>
            <person name="Kang B.C."/>
            <person name="Yang T.J."/>
            <person name="Lee Y.H."/>
            <person name="Bennetzen J.L."/>
            <person name="Choi D."/>
        </authorList>
    </citation>
    <scope>NUCLEOTIDE SEQUENCE [LARGE SCALE GENOMIC DNA]</scope>
    <source>
        <strain evidence="4">cv. PBC81</strain>
    </source>
</reference>
<dbReference type="GO" id="GO:0003746">
    <property type="term" value="F:translation elongation factor activity"/>
    <property type="evidence" value="ECO:0007669"/>
    <property type="project" value="UniProtKB-KW"/>
</dbReference>
<dbReference type="Proteomes" id="UP000224567">
    <property type="component" value="Unassembled WGS sequence"/>
</dbReference>
<keyword evidence="3" id="KW-0648">Protein biosynthesis</keyword>
<gene>
    <name evidence="3" type="ORF">CQW23_01109</name>
</gene>
<evidence type="ECO:0000313" key="4">
    <source>
        <dbReference type="Proteomes" id="UP000224567"/>
    </source>
</evidence>
<dbReference type="InterPro" id="IPR009000">
    <property type="entry name" value="Transl_B-barrel_sf"/>
</dbReference>
<comment type="caution">
    <text evidence="3">The sequence shown here is derived from an EMBL/GenBank/DDBJ whole genome shotgun (WGS) entry which is preliminary data.</text>
</comment>
<dbReference type="InterPro" id="IPR027417">
    <property type="entry name" value="P-loop_NTPase"/>
</dbReference>
<sequence length="98" mass="10951">MLQVESLTLNCLMLFDMMNATTPKYSKARYDEIVKEFSSYLKKAPTLLEALDQINEPKRPSDKPLYLLLQDVYKIGGTGIVPVGRVETGVVKPGMVVT</sequence>